<gene>
    <name evidence="2" type="ORF">GCM10007207_02230</name>
</gene>
<evidence type="ECO:0000259" key="1">
    <source>
        <dbReference type="Pfam" id="PF01609"/>
    </source>
</evidence>
<dbReference type="Pfam" id="PF01609">
    <property type="entry name" value="DDE_Tnp_1"/>
    <property type="match status" value="1"/>
</dbReference>
<reference evidence="3" key="1">
    <citation type="journal article" date="2019" name="Int. J. Syst. Evol. Microbiol.">
        <title>The Global Catalogue of Microorganisms (GCM) 10K type strain sequencing project: providing services to taxonomists for standard genome sequencing and annotation.</title>
        <authorList>
            <consortium name="The Broad Institute Genomics Platform"/>
            <consortium name="The Broad Institute Genome Sequencing Center for Infectious Disease"/>
            <person name="Wu L."/>
            <person name="Ma J."/>
        </authorList>
    </citation>
    <scope>NUCLEOTIDE SEQUENCE [LARGE SCALE GENOMIC DNA]</scope>
    <source>
        <strain evidence="3">CCM 7132</strain>
    </source>
</reference>
<accession>A0ABQ1L874</accession>
<evidence type="ECO:0000313" key="2">
    <source>
        <dbReference type="EMBL" id="GGC20527.1"/>
    </source>
</evidence>
<dbReference type="InterPro" id="IPR002559">
    <property type="entry name" value="Transposase_11"/>
</dbReference>
<comment type="caution">
    <text evidence="2">The sequence shown here is derived from an EMBL/GenBank/DDBJ whole genome shotgun (WGS) entry which is preliminary data.</text>
</comment>
<organism evidence="2 3">
    <name type="scientific">Asaia siamensis</name>
    <dbReference type="NCBI Taxonomy" id="110479"/>
    <lineage>
        <taxon>Bacteria</taxon>
        <taxon>Pseudomonadati</taxon>
        <taxon>Pseudomonadota</taxon>
        <taxon>Alphaproteobacteria</taxon>
        <taxon>Acetobacterales</taxon>
        <taxon>Acetobacteraceae</taxon>
        <taxon>Asaia</taxon>
    </lineage>
</organism>
<protein>
    <submittedName>
        <fullName evidence="2">IS5 family transposase</fullName>
    </submittedName>
</protein>
<dbReference type="RefSeq" id="WP_264784292.1">
    <property type="nucleotide sequence ID" value="NZ_BMCH01000001.1"/>
</dbReference>
<sequence length="140" mass="15807">MLKQRDLQSRGGLTTKIYAICDTIGKPVEIDILPEQDTDIRQAEPMLENIDPDVFLPNRAYDADRLIDRLKERGIAVIIPPNATEQPSGKQTSLFTGERNLGERFFDRSRRFRAIATRYDKLKSTVLAAAQLAPVIILPN</sequence>
<evidence type="ECO:0000313" key="3">
    <source>
        <dbReference type="Proteomes" id="UP000637769"/>
    </source>
</evidence>
<keyword evidence="3" id="KW-1185">Reference proteome</keyword>
<name>A0ABQ1L874_9PROT</name>
<dbReference type="EMBL" id="BMCH01000001">
    <property type="protein sequence ID" value="GGC20527.1"/>
    <property type="molecule type" value="Genomic_DNA"/>
</dbReference>
<dbReference type="Proteomes" id="UP000637769">
    <property type="component" value="Unassembled WGS sequence"/>
</dbReference>
<proteinExistence type="predicted"/>
<feature type="domain" description="Transposase IS4-like" evidence="1">
    <location>
        <begin position="15"/>
        <end position="129"/>
    </location>
</feature>